<gene>
    <name evidence="2" type="ORF">FYJ80_11460</name>
</gene>
<feature type="non-terminal residue" evidence="2">
    <location>
        <position position="283"/>
    </location>
</feature>
<feature type="signal peptide" evidence="1">
    <location>
        <begin position="1"/>
        <end position="24"/>
    </location>
</feature>
<name>A0A7X2PEB4_9SPIO</name>
<dbReference type="Proteomes" id="UP000460549">
    <property type="component" value="Unassembled WGS sequence"/>
</dbReference>
<proteinExistence type="predicted"/>
<dbReference type="PROSITE" id="PS51257">
    <property type="entry name" value="PROKAR_LIPOPROTEIN"/>
    <property type="match status" value="1"/>
</dbReference>
<feature type="chain" id="PRO_5030660666" evidence="1">
    <location>
        <begin position="25"/>
        <end position="283"/>
    </location>
</feature>
<comment type="caution">
    <text evidence="2">The sequence shown here is derived from an EMBL/GenBank/DDBJ whole genome shotgun (WGS) entry which is preliminary data.</text>
</comment>
<organism evidence="2 3">
    <name type="scientific">Bullifex porci</name>
    <dbReference type="NCBI Taxonomy" id="2606638"/>
    <lineage>
        <taxon>Bacteria</taxon>
        <taxon>Pseudomonadati</taxon>
        <taxon>Spirochaetota</taxon>
        <taxon>Spirochaetia</taxon>
        <taxon>Spirochaetales</taxon>
        <taxon>Spirochaetaceae</taxon>
        <taxon>Bullifex</taxon>
    </lineage>
</organism>
<evidence type="ECO:0000256" key="1">
    <source>
        <dbReference type="SAM" id="SignalP"/>
    </source>
</evidence>
<reference evidence="2 3" key="1">
    <citation type="submission" date="2019-08" db="EMBL/GenBank/DDBJ databases">
        <title>In-depth cultivation of the pig gut microbiome towards novel bacterial diversity and tailored functional studies.</title>
        <authorList>
            <person name="Wylensek D."/>
            <person name="Hitch T.C.A."/>
            <person name="Clavel T."/>
        </authorList>
    </citation>
    <scope>NUCLEOTIDE SEQUENCE [LARGE SCALE GENOMIC DNA]</scope>
    <source>
        <strain evidence="2 3">NM-380-WT-3C1</strain>
    </source>
</reference>
<dbReference type="RefSeq" id="WP_154427044.1">
    <property type="nucleotide sequence ID" value="NZ_VUNN01000050.1"/>
</dbReference>
<dbReference type="AlphaFoldDB" id="A0A7X2PEB4"/>
<accession>A0A7X2PEB4</accession>
<sequence>MYRRKILTVAITLMLIFTFISCNHSTSEPQDVIRKITIIGDYSLAGIPSEVKNGTVITFPEKIINGHSYTATIANRPYSAGEKYTVNSDIIINLLLNHEYTQWINDGKSTHVRHCTVEGCSNIESGYHIIKNGSCTLCGYHSDLFTISDNLAEDSKKAMKDISSSETFSYVNVGKIKSKVSSIKLGEKTYKEEDTISIGEASPITVFTIENGELKVIAPVLWFSMLDKEILKIENESFLLPEVEKPNLKIDEDKSKWSAGDNELTIQYDGSVVSTKYKDSDCQ</sequence>
<dbReference type="EMBL" id="VUNN01000050">
    <property type="protein sequence ID" value="MSU07361.1"/>
    <property type="molecule type" value="Genomic_DNA"/>
</dbReference>
<keyword evidence="1" id="KW-0732">Signal</keyword>
<protein>
    <submittedName>
        <fullName evidence="2">Uncharacterized protein</fullName>
    </submittedName>
</protein>
<evidence type="ECO:0000313" key="3">
    <source>
        <dbReference type="Proteomes" id="UP000460549"/>
    </source>
</evidence>
<evidence type="ECO:0000313" key="2">
    <source>
        <dbReference type="EMBL" id="MSU07361.1"/>
    </source>
</evidence>
<keyword evidence="3" id="KW-1185">Reference proteome</keyword>